<dbReference type="InterPro" id="IPR029044">
    <property type="entry name" value="Nucleotide-diphossugar_trans"/>
</dbReference>
<proteinExistence type="predicted"/>
<accession>A0A381ZH86</accession>
<organism evidence="1">
    <name type="scientific">marine metagenome</name>
    <dbReference type="NCBI Taxonomy" id="408172"/>
    <lineage>
        <taxon>unclassified sequences</taxon>
        <taxon>metagenomes</taxon>
        <taxon>ecological metagenomes</taxon>
    </lineage>
</organism>
<reference evidence="1" key="1">
    <citation type="submission" date="2018-05" db="EMBL/GenBank/DDBJ databases">
        <authorList>
            <person name="Lanie J.A."/>
            <person name="Ng W.-L."/>
            <person name="Kazmierczak K.M."/>
            <person name="Andrzejewski T.M."/>
            <person name="Davidsen T.M."/>
            <person name="Wayne K.J."/>
            <person name="Tettelin H."/>
            <person name="Glass J.I."/>
            <person name="Rusch D."/>
            <person name="Podicherti R."/>
            <person name="Tsui H.-C.T."/>
            <person name="Winkler M.E."/>
        </authorList>
    </citation>
    <scope>NUCLEOTIDE SEQUENCE</scope>
</reference>
<sequence length="163" mass="17734">ADWGLEIGLLADVYRRYTTAQVCQVDIADQYDHKHQDLSPDDAGSGLHKMSIDTARSLFARLAASGTVLTHEGFQSLDATYTQAALDLVARYGDDAAINGLTHDRHLEEAAVEMFARAVIEAGEHFLADPNADSRSPSWSQVRAEVPDLPERLAKAVEADRAG</sequence>
<feature type="non-terminal residue" evidence="1">
    <location>
        <position position="1"/>
    </location>
</feature>
<dbReference type="Gene3D" id="3.90.550.10">
    <property type="entry name" value="Spore Coat Polysaccharide Biosynthesis Protein SpsA, Chain A"/>
    <property type="match status" value="1"/>
</dbReference>
<dbReference type="SUPFAM" id="SSF53448">
    <property type="entry name" value="Nucleotide-diphospho-sugar transferases"/>
    <property type="match status" value="1"/>
</dbReference>
<dbReference type="AlphaFoldDB" id="A0A381ZH86"/>
<protein>
    <submittedName>
        <fullName evidence="1">Uncharacterized protein</fullName>
    </submittedName>
</protein>
<name>A0A381ZH86_9ZZZZ</name>
<dbReference type="EMBL" id="UINC01021301">
    <property type="protein sequence ID" value="SVA88559.1"/>
    <property type="molecule type" value="Genomic_DNA"/>
</dbReference>
<gene>
    <name evidence="1" type="ORF">METZ01_LOCUS141413</name>
</gene>
<evidence type="ECO:0000313" key="1">
    <source>
        <dbReference type="EMBL" id="SVA88559.1"/>
    </source>
</evidence>